<dbReference type="EMBL" id="SGPK01000044">
    <property type="protein sequence ID" value="THH10118.1"/>
    <property type="molecule type" value="Genomic_DNA"/>
</dbReference>
<proteinExistence type="predicted"/>
<gene>
    <name evidence="2" type="ORF">EW145_g1550</name>
</gene>
<accession>A0A4S4LG03</accession>
<dbReference type="OrthoDB" id="2687798at2759"/>
<feature type="compositionally biased region" description="Basic and acidic residues" evidence="1">
    <location>
        <begin position="188"/>
        <end position="199"/>
    </location>
</feature>
<dbReference type="Proteomes" id="UP000308199">
    <property type="component" value="Unassembled WGS sequence"/>
</dbReference>
<feature type="compositionally biased region" description="Basic and acidic residues" evidence="1">
    <location>
        <begin position="145"/>
        <end position="175"/>
    </location>
</feature>
<protein>
    <submittedName>
        <fullName evidence="2">Uncharacterized protein</fullName>
    </submittedName>
</protein>
<evidence type="ECO:0000256" key="1">
    <source>
        <dbReference type="SAM" id="MobiDB-lite"/>
    </source>
</evidence>
<organism evidence="2 3">
    <name type="scientific">Phellinidium pouzarii</name>
    <dbReference type="NCBI Taxonomy" id="167371"/>
    <lineage>
        <taxon>Eukaryota</taxon>
        <taxon>Fungi</taxon>
        <taxon>Dikarya</taxon>
        <taxon>Basidiomycota</taxon>
        <taxon>Agaricomycotina</taxon>
        <taxon>Agaricomycetes</taxon>
        <taxon>Hymenochaetales</taxon>
        <taxon>Hymenochaetaceae</taxon>
        <taxon>Phellinidium</taxon>
    </lineage>
</organism>
<feature type="compositionally biased region" description="Basic and acidic residues" evidence="1">
    <location>
        <begin position="120"/>
        <end position="135"/>
    </location>
</feature>
<feature type="region of interest" description="Disordered" evidence="1">
    <location>
        <begin position="53"/>
        <end position="233"/>
    </location>
</feature>
<evidence type="ECO:0000313" key="3">
    <source>
        <dbReference type="Proteomes" id="UP000308199"/>
    </source>
</evidence>
<sequence>MFSVRVFTQLPRLSARHFVLIRTLHASPTSFLSAQTKGTAPPASRDAKEHTLLDQNPHLKHAVSSTGGNTGRDSGHGNTACEPELPSKKREMAGKQAAGAKEGEKTTKGGKRGLHTSATRHAEKHSADHYSKEVDMNAPASTKTHRVDGEGEMHRPNEQYTDPDKEYATVSRDEPYELAAEDNGSGTGREKPEQKDQKLRYGGTNRDSLRNAPRPNEGPDKADSGGRKPEGRN</sequence>
<comment type="caution">
    <text evidence="2">The sequence shown here is derived from an EMBL/GenBank/DDBJ whole genome shotgun (WGS) entry which is preliminary data.</text>
</comment>
<keyword evidence="3" id="KW-1185">Reference proteome</keyword>
<name>A0A4S4LG03_9AGAM</name>
<dbReference type="AlphaFoldDB" id="A0A4S4LG03"/>
<feature type="compositionally biased region" description="Basic and acidic residues" evidence="1">
    <location>
        <begin position="217"/>
        <end position="233"/>
    </location>
</feature>
<reference evidence="2 3" key="1">
    <citation type="submission" date="2019-02" db="EMBL/GenBank/DDBJ databases">
        <title>Genome sequencing of the rare red list fungi Phellinidium pouzarii.</title>
        <authorList>
            <person name="Buettner E."/>
            <person name="Kellner H."/>
        </authorList>
    </citation>
    <scope>NUCLEOTIDE SEQUENCE [LARGE SCALE GENOMIC DNA]</scope>
    <source>
        <strain evidence="2 3">DSM 108285</strain>
    </source>
</reference>
<evidence type="ECO:0000313" key="2">
    <source>
        <dbReference type="EMBL" id="THH10118.1"/>
    </source>
</evidence>